<dbReference type="SUPFAM" id="SSF51735">
    <property type="entry name" value="NAD(P)-binding Rossmann-fold domains"/>
    <property type="match status" value="1"/>
</dbReference>
<accession>A0A4Q1JML1</accession>
<dbReference type="PROSITE" id="PS00061">
    <property type="entry name" value="ADH_SHORT"/>
    <property type="match status" value="1"/>
</dbReference>
<dbReference type="Pfam" id="PF00106">
    <property type="entry name" value="adh_short"/>
    <property type="match status" value="1"/>
</dbReference>
<dbReference type="OrthoDB" id="9806837at2"/>
<comment type="caution">
    <text evidence="4">The sequence shown here is derived from an EMBL/GenBank/DDBJ whole genome shotgun (WGS) entry which is preliminary data.</text>
</comment>
<dbReference type="InterPro" id="IPR050088">
    <property type="entry name" value="IspD/TarI_cytidylyltransf_bact"/>
</dbReference>
<gene>
    <name evidence="4" type="ORF">EO244_09330</name>
</gene>
<dbReference type="SUPFAM" id="SSF53448">
    <property type="entry name" value="Nucleotide-diphospho-sugar transferases"/>
    <property type="match status" value="1"/>
</dbReference>
<dbReference type="InterPro" id="IPR036291">
    <property type="entry name" value="NAD(P)-bd_dom_sf"/>
</dbReference>
<dbReference type="EMBL" id="SAXA01000007">
    <property type="protein sequence ID" value="RXQ94554.1"/>
    <property type="molecule type" value="Genomic_DNA"/>
</dbReference>
<dbReference type="CDD" id="cd05233">
    <property type="entry name" value="SDR_c"/>
    <property type="match status" value="1"/>
</dbReference>
<dbReference type="CDD" id="cd02516">
    <property type="entry name" value="CDP-ME_synthetase"/>
    <property type="match status" value="1"/>
</dbReference>
<dbReference type="Gene3D" id="3.40.50.720">
    <property type="entry name" value="NAD(P)-binding Rossmann-like Domain"/>
    <property type="match status" value="1"/>
</dbReference>
<keyword evidence="1" id="KW-0808">Transferase</keyword>
<organism evidence="4 5">
    <name type="scientific">Ancylomarina salipaludis</name>
    <dbReference type="NCBI Taxonomy" id="2501299"/>
    <lineage>
        <taxon>Bacteria</taxon>
        <taxon>Pseudomonadati</taxon>
        <taxon>Bacteroidota</taxon>
        <taxon>Bacteroidia</taxon>
        <taxon>Marinilabiliales</taxon>
        <taxon>Marinifilaceae</taxon>
        <taxon>Ancylomarina</taxon>
    </lineage>
</organism>
<dbReference type="PRINTS" id="PR00080">
    <property type="entry name" value="SDRFAMILY"/>
</dbReference>
<dbReference type="Proteomes" id="UP000289703">
    <property type="component" value="Unassembled WGS sequence"/>
</dbReference>
<dbReference type="InterPro" id="IPR020904">
    <property type="entry name" value="Sc_DH/Rdtase_CS"/>
</dbReference>
<dbReference type="GO" id="GO:0050518">
    <property type="term" value="F:2-C-methyl-D-erythritol 4-phosphate cytidylyltransferase activity"/>
    <property type="evidence" value="ECO:0007669"/>
    <property type="project" value="TreeGrafter"/>
</dbReference>
<keyword evidence="2" id="KW-0548">Nucleotidyltransferase</keyword>
<dbReference type="PANTHER" id="PTHR32125:SF4">
    <property type="entry name" value="2-C-METHYL-D-ERYTHRITOL 4-PHOSPHATE CYTIDYLYLTRANSFERASE, CHLOROPLASTIC"/>
    <property type="match status" value="1"/>
</dbReference>
<reference evidence="4 5" key="1">
    <citation type="submission" date="2019-01" db="EMBL/GenBank/DDBJ databases">
        <title>Ancylomarina salipaludis sp. nov., isolated from a salt marsh.</title>
        <authorList>
            <person name="Yoon J.-H."/>
        </authorList>
    </citation>
    <scope>NUCLEOTIDE SEQUENCE [LARGE SCALE GENOMIC DNA]</scope>
    <source>
        <strain evidence="4 5">SHSM-M15</strain>
    </source>
</reference>
<dbReference type="PANTHER" id="PTHR32125">
    <property type="entry name" value="2-C-METHYL-D-ERYTHRITOL 4-PHOSPHATE CYTIDYLYLTRANSFERASE, CHLOROPLASTIC"/>
    <property type="match status" value="1"/>
</dbReference>
<dbReference type="PRINTS" id="PR00081">
    <property type="entry name" value="GDHRDH"/>
</dbReference>
<dbReference type="InterPro" id="IPR012115">
    <property type="entry name" value="CDP-ribitol_syn"/>
</dbReference>
<comment type="similarity">
    <text evidence="3">Belongs to the short-chain dehydrogenases/reductases (SDR) family.</text>
</comment>
<dbReference type="FunFam" id="3.90.550.10:FF:000003">
    <property type="entry name" value="2-C-methyl-D-erythritol 4-phosphate cytidylyltransferase"/>
    <property type="match status" value="1"/>
</dbReference>
<dbReference type="Pfam" id="PF01128">
    <property type="entry name" value="IspD"/>
    <property type="match status" value="1"/>
</dbReference>
<evidence type="ECO:0000256" key="3">
    <source>
        <dbReference type="RuleBase" id="RU000363"/>
    </source>
</evidence>
<evidence type="ECO:0000313" key="4">
    <source>
        <dbReference type="EMBL" id="RXQ94554.1"/>
    </source>
</evidence>
<dbReference type="InterPro" id="IPR034683">
    <property type="entry name" value="IspD/TarI"/>
</dbReference>
<name>A0A4Q1JML1_9BACT</name>
<dbReference type="PIRSF" id="PIRSF036586">
    <property type="entry name" value="CDP-ribitol_syn"/>
    <property type="match status" value="1"/>
</dbReference>
<sequence length="459" mass="51466">MTNICVLLAGGNGNRLGGELPKQFIKIAGKTIIEHSIDIFEKSEQINEIAIVINPMYVQQIEDIVIKNQYKKVKKILQGGKERSDSSLAAIRAYEHEPNSDHFNLIFHDAVRPFVSLSIIDKVISAMEKYNAVDVAIPATDTIIEVDEANFITNIPRRSKLRQGQTPQAFKLSTIRNAYKLAAQDPAFTSTDDCGVVLKYLPQEKVYVVEGSQSNIKVTYELDLFIADKLFQLKHLDLNTQELLQNQKETLKSKVIVVFGGSYGIGKDIVNIFNEIGAKVYAFSRTHNNVNVKDKKAVSKALKSVYDKNGKIDFVINTAAILNKEPLMNLDPESIQEITQVNYIGMINVATESFKYLKQTQGQLLLFTSSSYTRGRSSYSIYSSTKAAVVNFTQAIAEEWKNFDIKVNCINPERTQTPMRIKNFGIEPEGSLLKSKEVAKVSIQTLLSDFTGQIIYVKK</sequence>
<protein>
    <submittedName>
        <fullName evidence="4">SDR family NAD(P)-dependent oxidoreductase</fullName>
    </submittedName>
</protein>
<evidence type="ECO:0000256" key="2">
    <source>
        <dbReference type="ARBA" id="ARBA00022695"/>
    </source>
</evidence>
<evidence type="ECO:0000256" key="1">
    <source>
        <dbReference type="ARBA" id="ARBA00022679"/>
    </source>
</evidence>
<evidence type="ECO:0000313" key="5">
    <source>
        <dbReference type="Proteomes" id="UP000289703"/>
    </source>
</evidence>
<dbReference type="Gene3D" id="3.90.550.10">
    <property type="entry name" value="Spore Coat Polysaccharide Biosynthesis Protein SpsA, Chain A"/>
    <property type="match status" value="1"/>
</dbReference>
<proteinExistence type="inferred from homology"/>
<dbReference type="InterPro" id="IPR029044">
    <property type="entry name" value="Nucleotide-diphossugar_trans"/>
</dbReference>
<dbReference type="AlphaFoldDB" id="A0A4Q1JML1"/>
<dbReference type="InterPro" id="IPR002347">
    <property type="entry name" value="SDR_fam"/>
</dbReference>
<dbReference type="NCBIfam" id="NF001183">
    <property type="entry name" value="PRK00155.1-3"/>
    <property type="match status" value="1"/>
</dbReference>
<keyword evidence="5" id="KW-1185">Reference proteome</keyword>